<organism evidence="6 7">
    <name type="scientific">Victivallis lenta</name>
    <dbReference type="NCBI Taxonomy" id="2606640"/>
    <lineage>
        <taxon>Bacteria</taxon>
        <taxon>Pseudomonadati</taxon>
        <taxon>Lentisphaerota</taxon>
        <taxon>Lentisphaeria</taxon>
        <taxon>Victivallales</taxon>
        <taxon>Victivallaceae</taxon>
        <taxon>Victivallis</taxon>
    </lineage>
</organism>
<name>A0A844G1F2_9BACT</name>
<keyword evidence="2 5" id="KW-0812">Transmembrane</keyword>
<proteinExistence type="inferred from homology"/>
<dbReference type="PANTHER" id="PTHR30371:SF0">
    <property type="entry name" value="SEC-INDEPENDENT PROTEIN TRANSLOCASE PROTEIN TATC, CHLOROPLASTIC-RELATED"/>
    <property type="match status" value="1"/>
</dbReference>
<keyword evidence="5" id="KW-0811">Translocation</keyword>
<dbReference type="PANTHER" id="PTHR30371">
    <property type="entry name" value="SEC-INDEPENDENT PROTEIN TRANSLOCASE PROTEIN TATC"/>
    <property type="match status" value="1"/>
</dbReference>
<feature type="transmembrane region" description="Helical" evidence="5">
    <location>
        <begin position="20"/>
        <end position="45"/>
    </location>
</feature>
<dbReference type="HAMAP" id="MF_00902">
    <property type="entry name" value="TatC"/>
    <property type="match status" value="1"/>
</dbReference>
<gene>
    <name evidence="5 6" type="primary">tatC</name>
    <name evidence="6" type="ORF">FYJ85_10440</name>
</gene>
<protein>
    <recommendedName>
        <fullName evidence="5">Sec-independent protein translocase protein TatC</fullName>
    </recommendedName>
</protein>
<keyword evidence="5" id="KW-0653">Protein transport</keyword>
<feature type="transmembrane region" description="Helical" evidence="5">
    <location>
        <begin position="151"/>
        <end position="178"/>
    </location>
</feature>
<evidence type="ECO:0000256" key="5">
    <source>
        <dbReference type="HAMAP-Rule" id="MF_00902"/>
    </source>
</evidence>
<evidence type="ECO:0000256" key="3">
    <source>
        <dbReference type="ARBA" id="ARBA00022989"/>
    </source>
</evidence>
<dbReference type="PRINTS" id="PR01840">
    <property type="entry name" value="TATCFAMILY"/>
</dbReference>
<keyword evidence="5" id="KW-1003">Cell membrane</keyword>
<comment type="caution">
    <text evidence="6">The sequence shown here is derived from an EMBL/GenBank/DDBJ whole genome shotgun (WGS) entry which is preliminary data.</text>
</comment>
<dbReference type="GO" id="GO:0065002">
    <property type="term" value="P:intracellular protein transmembrane transport"/>
    <property type="evidence" value="ECO:0007669"/>
    <property type="project" value="TreeGrafter"/>
</dbReference>
<evidence type="ECO:0000313" key="6">
    <source>
        <dbReference type="EMBL" id="MST97457.1"/>
    </source>
</evidence>
<dbReference type="NCBIfam" id="TIGR00945">
    <property type="entry name" value="tatC"/>
    <property type="match status" value="1"/>
</dbReference>
<feature type="transmembrane region" description="Helical" evidence="5">
    <location>
        <begin position="65"/>
        <end position="83"/>
    </location>
</feature>
<comment type="function">
    <text evidence="5">Part of the twin-arginine translocation (Tat) system that transports large folded proteins containing a characteristic twin-arginine motif in their signal peptide across membranes.</text>
</comment>
<keyword evidence="4 5" id="KW-0472">Membrane</keyword>
<evidence type="ECO:0000256" key="1">
    <source>
        <dbReference type="ARBA" id="ARBA00004141"/>
    </source>
</evidence>
<feature type="transmembrane region" description="Helical" evidence="5">
    <location>
        <begin position="213"/>
        <end position="231"/>
    </location>
</feature>
<keyword evidence="5" id="KW-0813">Transport</keyword>
<comment type="similarity">
    <text evidence="5">Belongs to the TatC family.</text>
</comment>
<feature type="transmembrane region" description="Helical" evidence="5">
    <location>
        <begin position="190"/>
        <end position="207"/>
    </location>
</feature>
<dbReference type="RefSeq" id="WP_154418379.1">
    <property type="nucleotide sequence ID" value="NZ_VUNS01000010.1"/>
</dbReference>
<sequence>MNDSENTLIAHLDALRRTLLRCVTVTALLYPVGYLASPYVINALAQWCFPESAGKLHYFAPMEVFWVQLKLALILALALAYPWNMLQLWRFLLPALYDGERRVLGWWIVFSSVLFFGGVAFCTGVILPMLMNFSGGFATPELQPILGLANFLNLAGWLMLAFGVMFQAPIAVLLAVRFDAISTESLKRKRPYVMTAILILAAILTPPDIVSQVALAIPTWLLFELGLFLAGQMKRKGEQEYEQA</sequence>
<keyword evidence="7" id="KW-1185">Reference proteome</keyword>
<dbReference type="EMBL" id="VUNS01000010">
    <property type="protein sequence ID" value="MST97457.1"/>
    <property type="molecule type" value="Genomic_DNA"/>
</dbReference>
<keyword evidence="3 5" id="KW-1133">Transmembrane helix</keyword>
<dbReference type="Proteomes" id="UP000435649">
    <property type="component" value="Unassembled WGS sequence"/>
</dbReference>
<dbReference type="InterPro" id="IPR002033">
    <property type="entry name" value="TatC"/>
</dbReference>
<dbReference type="GO" id="GO:0009977">
    <property type="term" value="F:proton motive force dependent protein transmembrane transporter activity"/>
    <property type="evidence" value="ECO:0007669"/>
    <property type="project" value="TreeGrafter"/>
</dbReference>
<evidence type="ECO:0000313" key="7">
    <source>
        <dbReference type="Proteomes" id="UP000435649"/>
    </source>
</evidence>
<feature type="transmembrane region" description="Helical" evidence="5">
    <location>
        <begin position="104"/>
        <end position="131"/>
    </location>
</feature>
<dbReference type="Pfam" id="PF00902">
    <property type="entry name" value="TatC"/>
    <property type="match status" value="1"/>
</dbReference>
<evidence type="ECO:0000256" key="4">
    <source>
        <dbReference type="ARBA" id="ARBA00023136"/>
    </source>
</evidence>
<dbReference type="AlphaFoldDB" id="A0A844G1F2"/>
<accession>A0A844G1F2</accession>
<reference evidence="6 7" key="1">
    <citation type="submission" date="2019-08" db="EMBL/GenBank/DDBJ databases">
        <title>In-depth cultivation of the pig gut microbiome towards novel bacterial diversity and tailored functional studies.</title>
        <authorList>
            <person name="Wylensek D."/>
            <person name="Hitch T.C.A."/>
            <person name="Clavel T."/>
        </authorList>
    </citation>
    <scope>NUCLEOTIDE SEQUENCE [LARGE SCALE GENOMIC DNA]</scope>
    <source>
        <strain evidence="6 7">BBE-744-WT-12</strain>
    </source>
</reference>
<dbReference type="GO" id="GO:0033281">
    <property type="term" value="C:TAT protein transport complex"/>
    <property type="evidence" value="ECO:0007669"/>
    <property type="project" value="UniProtKB-UniRule"/>
</dbReference>
<comment type="subunit">
    <text evidence="5">Forms a complex with TatA.</text>
</comment>
<dbReference type="GO" id="GO:0043953">
    <property type="term" value="P:protein transport by the Tat complex"/>
    <property type="evidence" value="ECO:0007669"/>
    <property type="project" value="UniProtKB-UniRule"/>
</dbReference>
<evidence type="ECO:0000256" key="2">
    <source>
        <dbReference type="ARBA" id="ARBA00022692"/>
    </source>
</evidence>
<comment type="subcellular location">
    <subcellularLocation>
        <location evidence="5">Cell membrane</location>
        <topology evidence="5">Multi-pass membrane protein</topology>
    </subcellularLocation>
    <subcellularLocation>
        <location evidence="1">Membrane</location>
        <topology evidence="1">Multi-pass membrane protein</topology>
    </subcellularLocation>
</comment>